<name>A0ACB6RDR6_9PLEO</name>
<dbReference type="Proteomes" id="UP000799755">
    <property type="component" value="Unassembled WGS sequence"/>
</dbReference>
<proteinExistence type="predicted"/>
<evidence type="ECO:0000313" key="1">
    <source>
        <dbReference type="EMBL" id="KAF2477180.1"/>
    </source>
</evidence>
<organism evidence="1 2">
    <name type="scientific">Lindgomyces ingoldianus</name>
    <dbReference type="NCBI Taxonomy" id="673940"/>
    <lineage>
        <taxon>Eukaryota</taxon>
        <taxon>Fungi</taxon>
        <taxon>Dikarya</taxon>
        <taxon>Ascomycota</taxon>
        <taxon>Pezizomycotina</taxon>
        <taxon>Dothideomycetes</taxon>
        <taxon>Pleosporomycetidae</taxon>
        <taxon>Pleosporales</taxon>
        <taxon>Lindgomycetaceae</taxon>
        <taxon>Lindgomyces</taxon>
    </lineage>
</organism>
<accession>A0ACB6RDR6</accession>
<keyword evidence="2" id="KW-1185">Reference proteome</keyword>
<sequence>MLRKDAATHCITANRPSRIRNLPRTDRICIRNDSYIKGGVGRVGQRSCQRTRSGPAAPTQYSYYNGTLGPMNPYTTRASFEWQETLGQGTYGQVSKVRETSTGTFYAQKIIRVTDPRSKARVEKEVLNGVSIMQKLRHHHIASVQFHVFELDTYSIIMLPVAECDLRRYPRRCIDAQFPRTDLTHLTSWFGCLVGALAFAHSKHIKREDIKPGNILIKDHQPYLAGFGCAKDFSGLDSSTSLDTLTFGTPVYWAPEGQPRGRSTDVFSLGCVFSESSQSDTNEVWKNTKPFDMFNIAIMLMLSGRTWIRLSIG</sequence>
<protein>
    <submittedName>
        <fullName evidence="1">Kinase-like protein</fullName>
    </submittedName>
</protein>
<comment type="caution">
    <text evidence="1">The sequence shown here is derived from an EMBL/GenBank/DDBJ whole genome shotgun (WGS) entry which is preliminary data.</text>
</comment>
<dbReference type="EMBL" id="MU003493">
    <property type="protein sequence ID" value="KAF2477180.1"/>
    <property type="molecule type" value="Genomic_DNA"/>
</dbReference>
<evidence type="ECO:0000313" key="2">
    <source>
        <dbReference type="Proteomes" id="UP000799755"/>
    </source>
</evidence>
<gene>
    <name evidence="1" type="ORF">BDR25DRAFT_44062</name>
</gene>
<reference evidence="1" key="1">
    <citation type="journal article" date="2020" name="Stud. Mycol.">
        <title>101 Dothideomycetes genomes: a test case for predicting lifestyles and emergence of pathogens.</title>
        <authorList>
            <person name="Haridas S."/>
            <person name="Albert R."/>
            <person name="Binder M."/>
            <person name="Bloem J."/>
            <person name="Labutti K."/>
            <person name="Salamov A."/>
            <person name="Andreopoulos B."/>
            <person name="Baker S."/>
            <person name="Barry K."/>
            <person name="Bills G."/>
            <person name="Bluhm B."/>
            <person name="Cannon C."/>
            <person name="Castanera R."/>
            <person name="Culley D."/>
            <person name="Daum C."/>
            <person name="Ezra D."/>
            <person name="Gonzalez J."/>
            <person name="Henrissat B."/>
            <person name="Kuo A."/>
            <person name="Liang C."/>
            <person name="Lipzen A."/>
            <person name="Lutzoni F."/>
            <person name="Magnuson J."/>
            <person name="Mondo S."/>
            <person name="Nolan M."/>
            <person name="Ohm R."/>
            <person name="Pangilinan J."/>
            <person name="Park H.-J."/>
            <person name="Ramirez L."/>
            <person name="Alfaro M."/>
            <person name="Sun H."/>
            <person name="Tritt A."/>
            <person name="Yoshinaga Y."/>
            <person name="Zwiers L.-H."/>
            <person name="Turgeon B."/>
            <person name="Goodwin S."/>
            <person name="Spatafora J."/>
            <person name="Crous P."/>
            <person name="Grigoriev I."/>
        </authorList>
    </citation>
    <scope>NUCLEOTIDE SEQUENCE</scope>
    <source>
        <strain evidence="1">ATCC 200398</strain>
    </source>
</reference>